<protein>
    <recommendedName>
        <fullName evidence="4">Fenitrothion hydrolase</fullName>
    </recommendedName>
</protein>
<feature type="transmembrane region" description="Helical" evidence="1">
    <location>
        <begin position="161"/>
        <end position="180"/>
    </location>
</feature>
<sequence>MDVGRRPSGSVGDHVLAHGVGGAADLPIPAEWAVTGGAAALALTFVVLLLAWRTPRFASAAERPVPRLDRVVGSTAFVVAVRLIGLVATAYVVVAAVWGEDLRLNPVFGVVYVLLWVGLVPASLLLGPVVRTLSPLRTLHVVLSRLTGGDPARGLVTLPRWLGYWPAALGLLAFVWLELVHPEQTYLTPVRVWFACYAGAMLVGAAVFGDRWFARADPFEVYSTLVAHLSPWGRSDDGALVVRNPLRNLRTIPVEPGLVAVVAVLLGSTAFDSFREAPVWRRVVQDLTSGATWVNTGVLVAFCAGVALAFWAATVAVRPRRPWTRREVPGLLAHSVVPIILGYMVAHYASLLVEYGQQTMIYLSDPLVRGDDLLGTADLTVAYVLSSRPGMLATLKVVAIVLGHLLGVLAAHDRSLELLDERRRVSGQLPLLAVMVAFTFGGLWLLFGI</sequence>
<gene>
    <name evidence="2" type="ORF">J2S59_002287</name>
</gene>
<feature type="transmembrane region" description="Helical" evidence="1">
    <location>
        <begin position="291"/>
        <end position="316"/>
    </location>
</feature>
<keyword evidence="3" id="KW-1185">Reference proteome</keyword>
<name>A0ABT9NQ15_9ACTN</name>
<keyword evidence="1" id="KW-1133">Transmembrane helix</keyword>
<feature type="transmembrane region" description="Helical" evidence="1">
    <location>
        <begin position="32"/>
        <end position="52"/>
    </location>
</feature>
<dbReference type="RefSeq" id="WP_246360220.1">
    <property type="nucleotide sequence ID" value="NZ_CCXJ01000205.1"/>
</dbReference>
<feature type="transmembrane region" description="Helical" evidence="1">
    <location>
        <begin position="390"/>
        <end position="409"/>
    </location>
</feature>
<proteinExistence type="predicted"/>
<accession>A0ABT9NQ15</accession>
<feature type="transmembrane region" description="Helical" evidence="1">
    <location>
        <begin position="110"/>
        <end position="130"/>
    </location>
</feature>
<evidence type="ECO:0000256" key="1">
    <source>
        <dbReference type="SAM" id="Phobius"/>
    </source>
</evidence>
<comment type="caution">
    <text evidence="2">The sequence shown here is derived from an EMBL/GenBank/DDBJ whole genome shotgun (WGS) entry which is preliminary data.</text>
</comment>
<feature type="transmembrane region" description="Helical" evidence="1">
    <location>
        <begin position="252"/>
        <end position="271"/>
    </location>
</feature>
<dbReference type="Proteomes" id="UP001240447">
    <property type="component" value="Unassembled WGS sequence"/>
</dbReference>
<feature type="transmembrane region" description="Helical" evidence="1">
    <location>
        <begin position="192"/>
        <end position="209"/>
    </location>
</feature>
<organism evidence="2 3">
    <name type="scientific">Nocardioides massiliensis</name>
    <dbReference type="NCBI Taxonomy" id="1325935"/>
    <lineage>
        <taxon>Bacteria</taxon>
        <taxon>Bacillati</taxon>
        <taxon>Actinomycetota</taxon>
        <taxon>Actinomycetes</taxon>
        <taxon>Propionibacteriales</taxon>
        <taxon>Nocardioidaceae</taxon>
        <taxon>Nocardioides</taxon>
    </lineage>
</organism>
<feature type="transmembrane region" description="Helical" evidence="1">
    <location>
        <begin position="328"/>
        <end position="346"/>
    </location>
</feature>
<feature type="transmembrane region" description="Helical" evidence="1">
    <location>
        <begin position="429"/>
        <end position="447"/>
    </location>
</feature>
<evidence type="ECO:0000313" key="2">
    <source>
        <dbReference type="EMBL" id="MDP9822478.1"/>
    </source>
</evidence>
<keyword evidence="1" id="KW-0812">Transmembrane</keyword>
<evidence type="ECO:0008006" key="4">
    <source>
        <dbReference type="Google" id="ProtNLM"/>
    </source>
</evidence>
<evidence type="ECO:0000313" key="3">
    <source>
        <dbReference type="Proteomes" id="UP001240447"/>
    </source>
</evidence>
<keyword evidence="1" id="KW-0472">Membrane</keyword>
<dbReference type="EMBL" id="JAUSQM010000001">
    <property type="protein sequence ID" value="MDP9822478.1"/>
    <property type="molecule type" value="Genomic_DNA"/>
</dbReference>
<feature type="transmembrane region" description="Helical" evidence="1">
    <location>
        <begin position="72"/>
        <end position="98"/>
    </location>
</feature>
<reference evidence="2 3" key="1">
    <citation type="submission" date="2023-07" db="EMBL/GenBank/DDBJ databases">
        <title>Sequencing the genomes of 1000 actinobacteria strains.</title>
        <authorList>
            <person name="Klenk H.-P."/>
        </authorList>
    </citation>
    <scope>NUCLEOTIDE SEQUENCE [LARGE SCALE GENOMIC DNA]</scope>
    <source>
        <strain evidence="2 3">GD13</strain>
    </source>
</reference>